<dbReference type="InterPro" id="IPR007318">
    <property type="entry name" value="Phopholipid_MeTrfase"/>
</dbReference>
<comment type="subcellular location">
    <subcellularLocation>
        <location evidence="1">Endomembrane system</location>
        <topology evidence="1">Multi-pass membrane protein</topology>
    </subcellularLocation>
</comment>
<evidence type="ECO:0000256" key="5">
    <source>
        <dbReference type="SAM" id="Phobius"/>
    </source>
</evidence>
<keyword evidence="3 5" id="KW-1133">Transmembrane helix</keyword>
<protein>
    <submittedName>
        <fullName evidence="6">Isoprenylcysteine carboxylmethyltransferase family protein</fullName>
    </submittedName>
</protein>
<feature type="transmembrane region" description="Helical" evidence="5">
    <location>
        <begin position="6"/>
        <end position="28"/>
    </location>
</feature>
<dbReference type="AlphaFoldDB" id="A0A345XS03"/>
<keyword evidence="4 5" id="KW-0472">Membrane</keyword>
<dbReference type="KEGG" id="sarm:DVA86_18970"/>
<keyword evidence="7" id="KW-1185">Reference proteome</keyword>
<organism evidence="6 7">
    <name type="scientific">Streptomyces armeniacus</name>
    <dbReference type="NCBI Taxonomy" id="83291"/>
    <lineage>
        <taxon>Bacteria</taxon>
        <taxon>Bacillati</taxon>
        <taxon>Actinomycetota</taxon>
        <taxon>Actinomycetes</taxon>
        <taxon>Kitasatosporales</taxon>
        <taxon>Streptomycetaceae</taxon>
        <taxon>Streptomyces</taxon>
    </lineage>
</organism>
<proteinExistence type="predicted"/>
<reference evidence="6 7" key="1">
    <citation type="submission" date="2018-07" db="EMBL/GenBank/DDBJ databases">
        <title>Draft genome of the type strain Streptomyces armeniacus ATCC 15676.</title>
        <authorList>
            <person name="Labana P."/>
            <person name="Gosse J.T."/>
            <person name="Boddy C.N."/>
        </authorList>
    </citation>
    <scope>NUCLEOTIDE SEQUENCE [LARGE SCALE GENOMIC DNA]</scope>
    <source>
        <strain evidence="6 7">ATCC 15676</strain>
    </source>
</reference>
<dbReference type="PANTHER" id="PTHR12714:SF9">
    <property type="entry name" value="PROTEIN-S-ISOPRENYLCYSTEINE O-METHYLTRANSFERASE"/>
    <property type="match status" value="1"/>
</dbReference>
<feature type="transmembrane region" description="Helical" evidence="5">
    <location>
        <begin position="147"/>
        <end position="167"/>
    </location>
</feature>
<dbReference type="Gene3D" id="1.20.120.1630">
    <property type="match status" value="1"/>
</dbReference>
<evidence type="ECO:0000313" key="7">
    <source>
        <dbReference type="Proteomes" id="UP000254425"/>
    </source>
</evidence>
<name>A0A345XS03_9ACTN</name>
<dbReference type="Proteomes" id="UP000254425">
    <property type="component" value="Chromosome"/>
</dbReference>
<keyword evidence="6" id="KW-0808">Transferase</keyword>
<evidence type="ECO:0000256" key="3">
    <source>
        <dbReference type="ARBA" id="ARBA00022989"/>
    </source>
</evidence>
<dbReference type="Pfam" id="PF04191">
    <property type="entry name" value="PEMT"/>
    <property type="match status" value="1"/>
</dbReference>
<feature type="transmembrane region" description="Helical" evidence="5">
    <location>
        <begin position="83"/>
        <end position="102"/>
    </location>
</feature>
<evidence type="ECO:0000256" key="2">
    <source>
        <dbReference type="ARBA" id="ARBA00022692"/>
    </source>
</evidence>
<evidence type="ECO:0000313" key="6">
    <source>
        <dbReference type="EMBL" id="AXK34419.1"/>
    </source>
</evidence>
<dbReference type="PANTHER" id="PTHR12714">
    <property type="entry name" value="PROTEIN-S ISOPRENYLCYSTEINE O-METHYLTRANSFERASE"/>
    <property type="match status" value="1"/>
</dbReference>
<dbReference type="GO" id="GO:0012505">
    <property type="term" value="C:endomembrane system"/>
    <property type="evidence" value="ECO:0007669"/>
    <property type="project" value="UniProtKB-SubCell"/>
</dbReference>
<dbReference type="EMBL" id="CP031320">
    <property type="protein sequence ID" value="AXK34419.1"/>
    <property type="molecule type" value="Genomic_DNA"/>
</dbReference>
<keyword evidence="2 5" id="KW-0812">Transmembrane</keyword>
<evidence type="ECO:0000256" key="4">
    <source>
        <dbReference type="ARBA" id="ARBA00023136"/>
    </source>
</evidence>
<dbReference type="GO" id="GO:0032259">
    <property type="term" value="P:methylation"/>
    <property type="evidence" value="ECO:0007669"/>
    <property type="project" value="UniProtKB-KW"/>
</dbReference>
<gene>
    <name evidence="6" type="ORF">DVA86_18970</name>
</gene>
<sequence length="207" mass="21044">MTASAWAWSALALFAVWATAAFGLRAVLQRRRTGDSGFRGISGAPGSAAWWAGVLFVLALLGGAAAPLAALGGMPHVPGGESLLVHALGGVVALLGATATLLSQNTMGASWRVGVDDAERTDLVTGGVFGYVRNPVFTAMIGTAAGLSLMVLNLIAVASLALLLAAVEMQVRVVEEPYLAGVHGSSYADYAGRTGRFVPGVGQGHRS</sequence>
<dbReference type="RefSeq" id="WP_208879839.1">
    <property type="nucleotide sequence ID" value="NZ_CP031320.1"/>
</dbReference>
<dbReference type="GO" id="GO:0008168">
    <property type="term" value="F:methyltransferase activity"/>
    <property type="evidence" value="ECO:0007669"/>
    <property type="project" value="UniProtKB-KW"/>
</dbReference>
<feature type="transmembrane region" description="Helical" evidence="5">
    <location>
        <begin position="49"/>
        <end position="71"/>
    </location>
</feature>
<accession>A0A345XS03</accession>
<evidence type="ECO:0000256" key="1">
    <source>
        <dbReference type="ARBA" id="ARBA00004127"/>
    </source>
</evidence>
<keyword evidence="6" id="KW-0489">Methyltransferase</keyword>